<dbReference type="Gene3D" id="3.80.10.10">
    <property type="entry name" value="Ribonuclease Inhibitor"/>
    <property type="match status" value="2"/>
</dbReference>
<accession>A0ABD6ETL5</accession>
<dbReference type="PANTHER" id="PTHR24369">
    <property type="entry name" value="ANTIGEN BSP, PUTATIVE-RELATED"/>
    <property type="match status" value="1"/>
</dbReference>
<keyword evidence="3" id="KW-0677">Repeat</keyword>
<evidence type="ECO:0000313" key="7">
    <source>
        <dbReference type="Proteomes" id="UP001608902"/>
    </source>
</evidence>
<keyword evidence="7" id="KW-1185">Reference proteome</keyword>
<evidence type="ECO:0000256" key="2">
    <source>
        <dbReference type="ARBA" id="ARBA00022729"/>
    </source>
</evidence>
<dbReference type="InterPro" id="IPR050541">
    <property type="entry name" value="LRR_TM_domain-containing"/>
</dbReference>
<dbReference type="SUPFAM" id="SSF52058">
    <property type="entry name" value="L domain-like"/>
    <property type="match status" value="1"/>
</dbReference>
<organism evidence="6 7">
    <name type="scientific">Gnathostoma spinigerum</name>
    <dbReference type="NCBI Taxonomy" id="75299"/>
    <lineage>
        <taxon>Eukaryota</taxon>
        <taxon>Metazoa</taxon>
        <taxon>Ecdysozoa</taxon>
        <taxon>Nematoda</taxon>
        <taxon>Chromadorea</taxon>
        <taxon>Rhabditida</taxon>
        <taxon>Spirurina</taxon>
        <taxon>Gnathostomatomorpha</taxon>
        <taxon>Gnathostomatoidea</taxon>
        <taxon>Gnathostomatidae</taxon>
        <taxon>Gnathostoma</taxon>
    </lineage>
</organism>
<evidence type="ECO:0000256" key="4">
    <source>
        <dbReference type="ARBA" id="ARBA00023180"/>
    </source>
</evidence>
<evidence type="ECO:0000256" key="1">
    <source>
        <dbReference type="ARBA" id="ARBA00022614"/>
    </source>
</evidence>
<name>A0ABD6ETL5_9BILA</name>
<keyword evidence="1" id="KW-0433">Leucine-rich repeat</keyword>
<dbReference type="PROSITE" id="PS51450">
    <property type="entry name" value="LRR"/>
    <property type="match status" value="3"/>
</dbReference>
<comment type="caution">
    <text evidence="6">The sequence shown here is derived from an EMBL/GenBank/DDBJ whole genome shotgun (WGS) entry which is preliminary data.</text>
</comment>
<evidence type="ECO:0000313" key="6">
    <source>
        <dbReference type="EMBL" id="MFH4983163.1"/>
    </source>
</evidence>
<dbReference type="FunFam" id="3.80.10.10:FF:000770">
    <property type="entry name" value="Uncharacterized protein"/>
    <property type="match status" value="1"/>
</dbReference>
<dbReference type="InterPro" id="IPR003591">
    <property type="entry name" value="Leu-rich_rpt_typical-subtyp"/>
</dbReference>
<sequence length="296" mass="33408">MSSSAAVIVSPEKISSLSDQQSCPKVCTCLDTHVDCSHRHLQTIPVPIPTWATTLELQGNALIAINRTVFIGLSKLNTLDISENGIQSFSRMVFAHIPYLRTLILRKNRLSAVPIGIEFLDSLVRLDLRSNMIKKLSVIDVQRLARISYVDLGRNQLTEWPNASIIDMLNCKIVKLDLSNNALTTLRTDTFSNLRSLQVLKLSRNKISRIESGAFRGMTALHSLNLARNRISSIDRFSFEMLVSLENLTLSRNSVSFIEDASFWSLEKLRRLDLSGNRLKSITRGWMYGLRFLIAM</sequence>
<dbReference type="Pfam" id="PF00560">
    <property type="entry name" value="LRR_1"/>
    <property type="match status" value="1"/>
</dbReference>
<dbReference type="Pfam" id="PF13855">
    <property type="entry name" value="LRR_8"/>
    <property type="match status" value="2"/>
</dbReference>
<dbReference type="AlphaFoldDB" id="A0ABD6ETL5"/>
<dbReference type="InterPro" id="IPR001611">
    <property type="entry name" value="Leu-rich_rpt"/>
</dbReference>
<dbReference type="PANTHER" id="PTHR24369:SF210">
    <property type="entry name" value="CHAOPTIN-RELATED"/>
    <property type="match status" value="1"/>
</dbReference>
<dbReference type="InterPro" id="IPR000372">
    <property type="entry name" value="LRRNT"/>
</dbReference>
<protein>
    <recommendedName>
        <fullName evidence="5">LRRNT domain-containing protein</fullName>
    </recommendedName>
</protein>
<feature type="domain" description="LRRNT" evidence="5">
    <location>
        <begin position="22"/>
        <end position="54"/>
    </location>
</feature>
<proteinExistence type="predicted"/>
<dbReference type="SMART" id="SM00013">
    <property type="entry name" value="LRRNT"/>
    <property type="match status" value="1"/>
</dbReference>
<gene>
    <name evidence="6" type="ORF">AB6A40_009872</name>
</gene>
<evidence type="ECO:0000259" key="5">
    <source>
        <dbReference type="SMART" id="SM00013"/>
    </source>
</evidence>
<dbReference type="SMART" id="SM00369">
    <property type="entry name" value="LRR_TYP"/>
    <property type="match status" value="8"/>
</dbReference>
<reference evidence="6 7" key="1">
    <citation type="submission" date="2024-08" db="EMBL/GenBank/DDBJ databases">
        <title>Gnathostoma spinigerum genome.</title>
        <authorList>
            <person name="Gonzalez-Bertolin B."/>
            <person name="Monzon S."/>
            <person name="Zaballos A."/>
            <person name="Jimenez P."/>
            <person name="Dekumyoy P."/>
            <person name="Varona S."/>
            <person name="Cuesta I."/>
            <person name="Sumanam S."/>
            <person name="Adisakwattana P."/>
            <person name="Gasser R.B."/>
            <person name="Hernandez-Gonzalez A."/>
            <person name="Young N.D."/>
            <person name="Perteguer M.J."/>
        </authorList>
    </citation>
    <scope>NUCLEOTIDE SEQUENCE [LARGE SCALE GENOMIC DNA]</scope>
    <source>
        <strain evidence="6">AL3</strain>
        <tissue evidence="6">Liver</tissue>
    </source>
</reference>
<dbReference type="Proteomes" id="UP001608902">
    <property type="component" value="Unassembled WGS sequence"/>
</dbReference>
<dbReference type="InterPro" id="IPR032675">
    <property type="entry name" value="LRR_dom_sf"/>
</dbReference>
<evidence type="ECO:0000256" key="3">
    <source>
        <dbReference type="ARBA" id="ARBA00022737"/>
    </source>
</evidence>
<keyword evidence="2" id="KW-0732">Signal</keyword>
<dbReference type="PRINTS" id="PR00019">
    <property type="entry name" value="LEURICHRPT"/>
</dbReference>
<dbReference type="EMBL" id="JBGFUD010011300">
    <property type="protein sequence ID" value="MFH4983163.1"/>
    <property type="molecule type" value="Genomic_DNA"/>
</dbReference>
<dbReference type="SMART" id="SM00365">
    <property type="entry name" value="LRR_SD22"/>
    <property type="match status" value="6"/>
</dbReference>
<keyword evidence="4" id="KW-0325">Glycoprotein</keyword>